<sequence length="218" mass="24890">MPPSSTSGKAIEYSYFSPGRLRLELVIMRTHRQKDLKKEMEDGRLGSSLQASTTQNSNAHGPGSMGEPGSESSSQLQLSEFAQIKKSYKDKNRASTLCMWIQKTGRWMEWESKGLIMVVVLDRASKRGERRGSRDGKEGRQEKESKIQKTRRGSGVVVCDSVEDEGQSDTDSGKGRTVQQKKKYKETRKRTLIKRGQDIKKIKKRKEKGRDYKRDQDR</sequence>
<organism evidence="2 3">
    <name type="scientific">Gymnopilus dilepis</name>
    <dbReference type="NCBI Taxonomy" id="231916"/>
    <lineage>
        <taxon>Eukaryota</taxon>
        <taxon>Fungi</taxon>
        <taxon>Dikarya</taxon>
        <taxon>Basidiomycota</taxon>
        <taxon>Agaricomycotina</taxon>
        <taxon>Agaricomycetes</taxon>
        <taxon>Agaricomycetidae</taxon>
        <taxon>Agaricales</taxon>
        <taxon>Agaricineae</taxon>
        <taxon>Hymenogastraceae</taxon>
        <taxon>Gymnopilus</taxon>
    </lineage>
</organism>
<keyword evidence="3" id="KW-1185">Reference proteome</keyword>
<gene>
    <name evidence="2" type="ORF">CVT26_016181</name>
</gene>
<evidence type="ECO:0000313" key="3">
    <source>
        <dbReference type="Proteomes" id="UP000284706"/>
    </source>
</evidence>
<reference evidence="2 3" key="1">
    <citation type="journal article" date="2018" name="Evol. Lett.">
        <title>Horizontal gene cluster transfer increased hallucinogenic mushroom diversity.</title>
        <authorList>
            <person name="Reynolds H.T."/>
            <person name="Vijayakumar V."/>
            <person name="Gluck-Thaler E."/>
            <person name="Korotkin H.B."/>
            <person name="Matheny P.B."/>
            <person name="Slot J.C."/>
        </authorList>
    </citation>
    <scope>NUCLEOTIDE SEQUENCE [LARGE SCALE GENOMIC DNA]</scope>
    <source>
        <strain evidence="2 3">SRW20</strain>
    </source>
</reference>
<feature type="region of interest" description="Disordered" evidence="1">
    <location>
        <begin position="35"/>
        <end position="77"/>
    </location>
</feature>
<comment type="caution">
    <text evidence="2">The sequence shown here is derived from an EMBL/GenBank/DDBJ whole genome shotgun (WGS) entry which is preliminary data.</text>
</comment>
<accession>A0A409XZ69</accession>
<proteinExistence type="predicted"/>
<feature type="compositionally biased region" description="Polar residues" evidence="1">
    <location>
        <begin position="47"/>
        <end position="59"/>
    </location>
</feature>
<feature type="compositionally biased region" description="Low complexity" evidence="1">
    <location>
        <begin position="61"/>
        <end position="77"/>
    </location>
</feature>
<protein>
    <submittedName>
        <fullName evidence="2">Uncharacterized protein</fullName>
    </submittedName>
</protein>
<feature type="compositionally biased region" description="Basic residues" evidence="1">
    <location>
        <begin position="179"/>
        <end position="193"/>
    </location>
</feature>
<dbReference type="AlphaFoldDB" id="A0A409XZ69"/>
<name>A0A409XZ69_9AGAR</name>
<evidence type="ECO:0000313" key="2">
    <source>
        <dbReference type="EMBL" id="PPQ96019.1"/>
    </source>
</evidence>
<dbReference type="Proteomes" id="UP000284706">
    <property type="component" value="Unassembled WGS sequence"/>
</dbReference>
<dbReference type="InParanoid" id="A0A409XZ69"/>
<feature type="region of interest" description="Disordered" evidence="1">
    <location>
        <begin position="125"/>
        <end position="218"/>
    </location>
</feature>
<feature type="compositionally biased region" description="Basic and acidic residues" evidence="1">
    <location>
        <begin position="208"/>
        <end position="218"/>
    </location>
</feature>
<feature type="compositionally biased region" description="Basic and acidic residues" evidence="1">
    <location>
        <begin position="125"/>
        <end position="147"/>
    </location>
</feature>
<evidence type="ECO:0000256" key="1">
    <source>
        <dbReference type="SAM" id="MobiDB-lite"/>
    </source>
</evidence>
<dbReference type="EMBL" id="NHYE01001400">
    <property type="protein sequence ID" value="PPQ96019.1"/>
    <property type="molecule type" value="Genomic_DNA"/>
</dbReference>